<sequence>MDWKLDIGTVITVELNYMVYQSKHRLRFLFKVTEPGTKMPLKLTTFFRTLFIEKIFSDVCSEKLVWLDTRVTHPDGTLKLLENSFITSSEPTSEKPETSKFGLDMEKRLKVSFVRYNKSAPIYFYLYGIRASNENNLITEEEEKMARGMLKICQNRTAVEPDSEEAAEIELAFVGFTNSSQVTDSQYIISVLCTKEPLPTTQAYKEEI</sequence>
<accession>A0A1C9JB53</accession>
<name>A0A1C9JB53_9CHLO</name>
<protein>
    <submittedName>
        <fullName evidence="1">Uncharacterized protein</fullName>
    </submittedName>
</protein>
<gene>
    <name evidence="1" type="primary">orf208</name>
</gene>
<keyword evidence="1" id="KW-0934">Plastid</keyword>
<dbReference type="EMBL" id="KX808496">
    <property type="protein sequence ID" value="AOP19076.1"/>
    <property type="molecule type" value="Genomic_DNA"/>
</dbReference>
<reference evidence="1" key="1">
    <citation type="journal article" date="2016" name="Genome Biol. Evol.">
        <title>Evolutionary Dynamics of Chloroplast Genomes in Low Light: A Case Study of the Endolithic Green Alga Ostreobium quekettii.</title>
        <authorList>
            <person name="R Marcelino V."/>
            <person name="Cremen M.C."/>
            <person name="Jackson C.J."/>
            <person name="Larkum A.A."/>
            <person name="Verbruggen H."/>
        </authorList>
    </citation>
    <scope>NUCLEOTIDE SEQUENCE</scope>
</reference>
<proteinExistence type="predicted"/>
<evidence type="ECO:0000313" key="1">
    <source>
        <dbReference type="EMBL" id="AOP19076.1"/>
    </source>
</evidence>
<reference evidence="1" key="2">
    <citation type="submission" date="2016-08" db="EMBL/GenBank/DDBJ databases">
        <authorList>
            <person name="Seilhamer J.J."/>
        </authorList>
    </citation>
    <scope>NUCLEOTIDE SEQUENCE</scope>
</reference>
<dbReference type="AlphaFoldDB" id="A0A1C9JB53"/>
<geneLocation type="chloroplast" evidence="1"/>
<keyword evidence="1" id="KW-0150">Chloroplast</keyword>
<organism evidence="1">
    <name type="scientific">Halimeda discoidea</name>
    <dbReference type="NCBI Taxonomy" id="118222"/>
    <lineage>
        <taxon>Eukaryota</taxon>
        <taxon>Viridiplantae</taxon>
        <taxon>Chlorophyta</taxon>
        <taxon>core chlorophytes</taxon>
        <taxon>Ulvophyceae</taxon>
        <taxon>TCBD clade</taxon>
        <taxon>Bryopsidales</taxon>
        <taxon>Halimedineae</taxon>
        <taxon>Halimedaceae</taxon>
        <taxon>Halimedeae</taxon>
        <taxon>Halimeda</taxon>
    </lineage>
</organism>